<dbReference type="SUPFAM" id="SSF90123">
    <property type="entry name" value="ABC transporter transmembrane region"/>
    <property type="match status" value="2"/>
</dbReference>
<protein>
    <submittedName>
        <fullName evidence="12">P-loop containing nucleoside triphosphate hydrolase protein</fullName>
    </submittedName>
</protein>
<dbReference type="SMART" id="SM00382">
    <property type="entry name" value="AAA"/>
    <property type="match status" value="2"/>
</dbReference>
<dbReference type="InterPro" id="IPR003439">
    <property type="entry name" value="ABC_transporter-like_ATP-bd"/>
</dbReference>
<dbReference type="PROSITE" id="PS50929">
    <property type="entry name" value="ABC_TM1F"/>
    <property type="match status" value="2"/>
</dbReference>
<feature type="transmembrane region" description="Helical" evidence="9">
    <location>
        <begin position="187"/>
        <end position="210"/>
    </location>
</feature>
<evidence type="ECO:0000256" key="6">
    <source>
        <dbReference type="ARBA" id="ARBA00022840"/>
    </source>
</evidence>
<comment type="subcellular location">
    <subcellularLocation>
        <location evidence="1">Membrane</location>
        <topology evidence="1">Multi-pass membrane protein</topology>
    </subcellularLocation>
</comment>
<evidence type="ECO:0000313" key="12">
    <source>
        <dbReference type="EMBL" id="PMD29475.1"/>
    </source>
</evidence>
<dbReference type="CDD" id="cd03249">
    <property type="entry name" value="ABC_MTABC3_MDL1_MDL2"/>
    <property type="match status" value="2"/>
</dbReference>
<feature type="domain" description="ABC transmembrane type-1" evidence="11">
    <location>
        <begin position="40"/>
        <end position="330"/>
    </location>
</feature>
<evidence type="ECO:0000256" key="2">
    <source>
        <dbReference type="ARBA" id="ARBA00007577"/>
    </source>
</evidence>
<feature type="transmembrane region" description="Helical" evidence="9">
    <location>
        <begin position="796"/>
        <end position="822"/>
    </location>
</feature>
<dbReference type="Proteomes" id="UP000235786">
    <property type="component" value="Unassembled WGS sequence"/>
</dbReference>
<dbReference type="PANTHER" id="PTHR43394:SF1">
    <property type="entry name" value="ATP-BINDING CASSETTE SUB-FAMILY B MEMBER 10, MITOCHONDRIAL"/>
    <property type="match status" value="1"/>
</dbReference>
<feature type="transmembrane region" description="Helical" evidence="9">
    <location>
        <begin position="87"/>
        <end position="111"/>
    </location>
</feature>
<feature type="transmembrane region" description="Helical" evidence="9">
    <location>
        <begin position="911"/>
        <end position="932"/>
    </location>
</feature>
<dbReference type="AlphaFoldDB" id="A0A2J6QT74"/>
<evidence type="ECO:0000259" key="11">
    <source>
        <dbReference type="PROSITE" id="PS50929"/>
    </source>
</evidence>
<dbReference type="Gene3D" id="1.20.1560.10">
    <property type="entry name" value="ABC transporter type 1, transmembrane domain"/>
    <property type="match status" value="1"/>
</dbReference>
<proteinExistence type="inferred from homology"/>
<feature type="transmembrane region" description="Helical" evidence="9">
    <location>
        <begin position="267"/>
        <end position="288"/>
    </location>
</feature>
<dbReference type="InterPro" id="IPR017871">
    <property type="entry name" value="ABC_transporter-like_CS"/>
</dbReference>
<dbReference type="PROSITE" id="PS00211">
    <property type="entry name" value="ABC_TRANSPORTER_1"/>
    <property type="match status" value="2"/>
</dbReference>
<dbReference type="OrthoDB" id="6500128at2759"/>
<dbReference type="GO" id="GO:0016887">
    <property type="term" value="F:ATP hydrolysis activity"/>
    <property type="evidence" value="ECO:0007669"/>
    <property type="project" value="InterPro"/>
</dbReference>
<dbReference type="SUPFAM" id="SSF52540">
    <property type="entry name" value="P-loop containing nucleoside triphosphate hydrolases"/>
    <property type="match status" value="2"/>
</dbReference>
<keyword evidence="8 9" id="KW-0472">Membrane</keyword>
<dbReference type="Gene3D" id="3.40.50.300">
    <property type="entry name" value="P-loop containing nucleotide triphosphate hydrolases"/>
    <property type="match status" value="2"/>
</dbReference>
<dbReference type="Pfam" id="PF00664">
    <property type="entry name" value="ABC_membrane"/>
    <property type="match status" value="2"/>
</dbReference>
<keyword evidence="5" id="KW-0547">Nucleotide-binding</keyword>
<dbReference type="Pfam" id="PF00005">
    <property type="entry name" value="ABC_tran"/>
    <property type="match status" value="2"/>
</dbReference>
<feature type="transmembrane region" description="Helical" evidence="9">
    <location>
        <begin position="944"/>
        <end position="966"/>
    </location>
</feature>
<evidence type="ECO:0000256" key="5">
    <source>
        <dbReference type="ARBA" id="ARBA00022741"/>
    </source>
</evidence>
<reference evidence="12 13" key="1">
    <citation type="submission" date="2016-04" db="EMBL/GenBank/DDBJ databases">
        <title>A degradative enzymes factory behind the ericoid mycorrhizal symbiosis.</title>
        <authorList>
            <consortium name="DOE Joint Genome Institute"/>
            <person name="Martino E."/>
            <person name="Morin E."/>
            <person name="Grelet G."/>
            <person name="Kuo A."/>
            <person name="Kohler A."/>
            <person name="Daghino S."/>
            <person name="Barry K."/>
            <person name="Choi C."/>
            <person name="Cichocki N."/>
            <person name="Clum A."/>
            <person name="Copeland A."/>
            <person name="Hainaut M."/>
            <person name="Haridas S."/>
            <person name="Labutti K."/>
            <person name="Lindquist E."/>
            <person name="Lipzen A."/>
            <person name="Khouja H.-R."/>
            <person name="Murat C."/>
            <person name="Ohm R."/>
            <person name="Olson A."/>
            <person name="Spatafora J."/>
            <person name="Veneault-Fourrey C."/>
            <person name="Henrissat B."/>
            <person name="Grigoriev I."/>
            <person name="Martin F."/>
            <person name="Perotto S."/>
        </authorList>
    </citation>
    <scope>NUCLEOTIDE SEQUENCE [LARGE SCALE GENOMIC DNA]</scope>
    <source>
        <strain evidence="12 13">F</strain>
    </source>
</reference>
<dbReference type="EMBL" id="KZ613974">
    <property type="protein sequence ID" value="PMD29475.1"/>
    <property type="molecule type" value="Genomic_DNA"/>
</dbReference>
<organism evidence="12 13">
    <name type="scientific">Hyaloscypha variabilis (strain UAMH 11265 / GT02V1 / F)</name>
    <name type="common">Meliniomyces variabilis</name>
    <dbReference type="NCBI Taxonomy" id="1149755"/>
    <lineage>
        <taxon>Eukaryota</taxon>
        <taxon>Fungi</taxon>
        <taxon>Dikarya</taxon>
        <taxon>Ascomycota</taxon>
        <taxon>Pezizomycotina</taxon>
        <taxon>Leotiomycetes</taxon>
        <taxon>Helotiales</taxon>
        <taxon>Hyaloscyphaceae</taxon>
        <taxon>Hyaloscypha</taxon>
        <taxon>Hyaloscypha variabilis</taxon>
    </lineage>
</organism>
<feature type="transmembrane region" description="Helical" evidence="9">
    <location>
        <begin position="828"/>
        <end position="849"/>
    </location>
</feature>
<dbReference type="PROSITE" id="PS50893">
    <property type="entry name" value="ABC_TRANSPORTER_2"/>
    <property type="match status" value="2"/>
</dbReference>
<dbReference type="InterPro" id="IPR011527">
    <property type="entry name" value="ABC1_TM_dom"/>
</dbReference>
<dbReference type="InterPro" id="IPR003593">
    <property type="entry name" value="AAA+_ATPase"/>
</dbReference>
<dbReference type="PANTHER" id="PTHR43394">
    <property type="entry name" value="ATP-DEPENDENT PERMEASE MDL1, MITOCHONDRIAL"/>
    <property type="match status" value="1"/>
</dbReference>
<dbReference type="GO" id="GO:0015421">
    <property type="term" value="F:ABC-type oligopeptide transporter activity"/>
    <property type="evidence" value="ECO:0007669"/>
    <property type="project" value="TreeGrafter"/>
</dbReference>
<feature type="transmembrane region" description="Helical" evidence="9">
    <location>
        <begin position="308"/>
        <end position="328"/>
    </location>
</feature>
<sequence>MALSELERGILEEQINITEVKTSYVTLYRHATGVDGAIMAVSALCAIAGGAALPLMIVVFGSLVQSFQHLFQGNLSHHEFKKELSHFVLYFLYLGIAQFVTIYVATVGFIYTGEHISRKIREQYLASILRQNIALFDKLGAGEFVTRITADTNLVQDGMSEKVPLALTAISTFVSAFVIAFSKYWKLAFILTSTIFATAFILATGLRIIVKYKQKTLDAYSLGGTLAEEVLNSMRNTIAFGTQDKLAKHYDAYSTEAKKWGFRMKTILGVMIACWFCIIYLNYGLAFWQGSRYLVAGRMTLSEVVVTMMTIMLGAFSLVGVAPSIQAFTSASSASAKIFSTIDRISPLDPSSPSGKCLDEIDGKLEFKNITHVYPSRPEVVVMENFNLVIPAGERTAIVGISGSGKSTLVHLLERFYLPIAGQILLDGHDISTLNLKWIRQQLSLVSQEPTLFGTTIYSNIQQGLIGTVFEHESIAKQSELILNAAKMSNAHDFITGLPQGYETQVGEQGMLLSGGQKQRIAIARAIVGDPKILILDEATSALDTESEKLVQAALEAASHGRTTITIAHRLSTIRTADNIVVIARGKVVEQGTHQTLFEKTGVYHQLIQAQSITEASGDVEQRSETPHHSEFVEKPVYASTQAADEKSDTRKAGDRSNTQYSLWTLIRLVGSFNQNEMYIMIFSLLCSIICGCGNPAHSLLLAEQISALSLPPNMYFKLRYDVDLYSSLYIALAVGLFMGYCGQGIGFAYCSEQLIYRVRSQAFRAMLKQDVSFFDQKKNMAGSLTAFLSTETAQVALMSGVTLGTILIITTTLVAAVALALSFAWKLALVCISVMPIIVACGFFRFWILARFQTQTKASYQASASYASEAISAIQTVAALTREDDVCKHYHSALLSQSQRNLQSALKSSLLYAASQSFVTLCMALGFYYGGTLIADEEYTNREFLICFSAIMFGAQAAGAMFSFAPDMGKAKKAAQELKVLFDSQPEIESAVSTSEPLDLQGGIEFRDVHFAYPSKSEQPVLRGLSFTVKPGQYVALVGASGCGKTTAIALLERFYNPTLGAVFVDDRDISMVNINEYRKHLALVSQEPTLYQGNIRENILLGTAREDVDEEEVVLACKEANINDFIMSLPEGFSTMVGSKGTMLSGGEKQRIAIARALLRRPKILLLDEATSALDSESEHQVQTALDAVSKSRTTIVIAHRLSTIQNADMIYVIDAGRVIESGTHSSLLHKKGRYFEFVSLQKLEKMGA</sequence>
<dbReference type="GO" id="GO:0090374">
    <property type="term" value="P:oligopeptide export from mitochondrion"/>
    <property type="evidence" value="ECO:0007669"/>
    <property type="project" value="TreeGrafter"/>
</dbReference>
<keyword evidence="7 9" id="KW-1133">Transmembrane helix</keyword>
<dbReference type="FunFam" id="3.40.50.300:FF:000205">
    <property type="entry name" value="ABC transporter B family member 4"/>
    <property type="match status" value="1"/>
</dbReference>
<dbReference type="InterPro" id="IPR036640">
    <property type="entry name" value="ABC1_TM_sf"/>
</dbReference>
<comment type="similarity">
    <text evidence="2">Belongs to the ABC transporter superfamily. ABCB family. Multidrug resistance exporter (TC 3.A.1.201) subfamily.</text>
</comment>
<dbReference type="InterPro" id="IPR039421">
    <property type="entry name" value="Type_1_exporter"/>
</dbReference>
<evidence type="ECO:0000256" key="3">
    <source>
        <dbReference type="ARBA" id="ARBA00022448"/>
    </source>
</evidence>
<dbReference type="CDD" id="cd18578">
    <property type="entry name" value="ABC_6TM_Pgp_ABCB1_D2_like"/>
    <property type="match status" value="1"/>
</dbReference>
<gene>
    <name evidence="12" type="ORF">L207DRAFT_445333</name>
</gene>
<keyword evidence="13" id="KW-1185">Reference proteome</keyword>
<feature type="domain" description="ABC transporter" evidence="10">
    <location>
        <begin position="1005"/>
        <end position="1243"/>
    </location>
</feature>
<feature type="domain" description="ABC transmembrane type-1" evidence="11">
    <location>
        <begin position="682"/>
        <end position="971"/>
    </location>
</feature>
<name>A0A2J6QT74_HYAVF</name>
<feature type="domain" description="ABC transporter" evidence="10">
    <location>
        <begin position="365"/>
        <end position="610"/>
    </location>
</feature>
<feature type="transmembrane region" description="Helical" evidence="9">
    <location>
        <begin position="678"/>
        <end position="697"/>
    </location>
</feature>
<feature type="transmembrane region" description="Helical" evidence="9">
    <location>
        <begin position="729"/>
        <end position="751"/>
    </location>
</feature>
<feature type="transmembrane region" description="Helical" evidence="9">
    <location>
        <begin position="37"/>
        <end position="67"/>
    </location>
</feature>
<dbReference type="GO" id="GO:0005743">
    <property type="term" value="C:mitochondrial inner membrane"/>
    <property type="evidence" value="ECO:0007669"/>
    <property type="project" value="TreeGrafter"/>
</dbReference>
<keyword evidence="6" id="KW-0067">ATP-binding</keyword>
<evidence type="ECO:0000256" key="8">
    <source>
        <dbReference type="ARBA" id="ARBA00023136"/>
    </source>
</evidence>
<keyword evidence="4 9" id="KW-0812">Transmembrane</keyword>
<evidence type="ECO:0000259" key="10">
    <source>
        <dbReference type="PROSITE" id="PS50893"/>
    </source>
</evidence>
<evidence type="ECO:0000313" key="13">
    <source>
        <dbReference type="Proteomes" id="UP000235786"/>
    </source>
</evidence>
<evidence type="ECO:0000256" key="9">
    <source>
        <dbReference type="SAM" id="Phobius"/>
    </source>
</evidence>
<dbReference type="FunFam" id="3.40.50.300:FF:000251">
    <property type="entry name" value="ABC transporter B family member 19"/>
    <property type="match status" value="1"/>
</dbReference>
<dbReference type="InterPro" id="IPR027417">
    <property type="entry name" value="P-loop_NTPase"/>
</dbReference>
<dbReference type="STRING" id="1149755.A0A2J6QT74"/>
<dbReference type="CDD" id="cd18577">
    <property type="entry name" value="ABC_6TM_Pgp_ABCB1_D1_like"/>
    <property type="match status" value="1"/>
</dbReference>
<evidence type="ECO:0000256" key="4">
    <source>
        <dbReference type="ARBA" id="ARBA00022692"/>
    </source>
</evidence>
<evidence type="ECO:0000256" key="7">
    <source>
        <dbReference type="ARBA" id="ARBA00022989"/>
    </source>
</evidence>
<feature type="transmembrane region" description="Helical" evidence="9">
    <location>
        <begin position="163"/>
        <end position="181"/>
    </location>
</feature>
<accession>A0A2J6QT74</accession>
<dbReference type="GO" id="GO:0005524">
    <property type="term" value="F:ATP binding"/>
    <property type="evidence" value="ECO:0007669"/>
    <property type="project" value="UniProtKB-KW"/>
</dbReference>
<dbReference type="FunFam" id="1.20.1560.10:FF:000102">
    <property type="entry name" value="ABC multidrug transporter Mdr1"/>
    <property type="match status" value="1"/>
</dbReference>
<evidence type="ECO:0000256" key="1">
    <source>
        <dbReference type="ARBA" id="ARBA00004141"/>
    </source>
</evidence>
<keyword evidence="12" id="KW-0378">Hydrolase</keyword>
<keyword evidence="3" id="KW-0813">Transport</keyword>